<organism evidence="2">
    <name type="scientific">hydrothermal vent metagenome</name>
    <dbReference type="NCBI Taxonomy" id="652676"/>
    <lineage>
        <taxon>unclassified sequences</taxon>
        <taxon>metagenomes</taxon>
        <taxon>ecological metagenomes</taxon>
    </lineage>
</organism>
<dbReference type="PANTHER" id="PTHR30189:SF1">
    <property type="entry name" value="LPS-ASSEMBLY PROTEIN LPTD"/>
    <property type="match status" value="1"/>
</dbReference>
<evidence type="ECO:0000313" key="2">
    <source>
        <dbReference type="EMBL" id="VAW15918.1"/>
    </source>
</evidence>
<dbReference type="GO" id="GO:0043165">
    <property type="term" value="P:Gram-negative-bacterium-type cell outer membrane assembly"/>
    <property type="evidence" value="ECO:0007669"/>
    <property type="project" value="InterPro"/>
</dbReference>
<evidence type="ECO:0000259" key="1">
    <source>
        <dbReference type="Pfam" id="PF04453"/>
    </source>
</evidence>
<protein>
    <submittedName>
        <fullName evidence="2">Outer membrane protein Imp, required for envelope biogenesis / Organic solvent tolerance protein</fullName>
    </submittedName>
</protein>
<dbReference type="PANTHER" id="PTHR30189">
    <property type="entry name" value="LPS-ASSEMBLY PROTEIN"/>
    <property type="match status" value="1"/>
</dbReference>
<proteinExistence type="inferred from homology"/>
<accession>A0A3B0TD54</accession>
<feature type="domain" description="LptD C-terminal" evidence="1">
    <location>
        <begin position="343"/>
        <end position="726"/>
    </location>
</feature>
<dbReference type="InterPro" id="IPR020889">
    <property type="entry name" value="LipoPS_assembly_LptD"/>
</dbReference>
<dbReference type="AlphaFoldDB" id="A0A3B0TD54"/>
<sequence length="788" mass="85166">MRLRRKDSISLRLSLAIAGAVLLLSVSVTAFAQSPDQSLNPALGPFFGIDDNASTRDKAQRFLPAGFFDNFPSAQKESIALEADSLVYDADANTIIARGNVRLGYQDYRAFADRAVYDRTSGDVTLIGNAAVRSPDKTIYQGTRITVKGDFKQAFVDALIMQTPDGALVTADKAEYRDKISSILQNGSYAPCGTCIDKNGNKIGWRVRAVKIIINRKEQTMYMEQPRLELVGAPMASLPFLWLPTPENPIMQGYRPPRFAVSDKFGYGVGLPYMFSIGANTDFLFSPMLMSRQGLLLDGTLTQRFGQDQGAGQIKGQASVRAAGLYQLDKSAFAGQVGEKDWRGAIQISGAFTPAKDWNAGWSYLAFSDPAFIPDYQLAGFDTINDIYVQKFSANSFFDARVQEFKVLGNVSGAVQDQQGSTLPLVRLNRVEQLANDFGQVAINANLIGVNRKLDHSATIGAVPYLYGYQGNKYHAMVEASWSKQSIVPGGLVMTPYLGGRIDISGYDGASALLPASTLFSATPIAALDIRFPLIALDGDNSYLFEPVAQLVYRANSTSMVGINNDNAQGFVFEDSNLFSFNRFSGSDRQETGLRLNVGGQVMANFADNSWLRLIGGQSYQLAGINAFSVVDHAQTGNGSGLETTASYIVAGAAASFGGGVEAGAKIEVDPVKVQLVRAAAAAKLDMSDFTLSANYYFLAAQPARGAVSDTNTISASLTVPLADYWKATGSVSWNLVARNWSQLAIGAQYDDKFLEYGAQYKAIQNISSLAVDHRFTVNFKLKGPSGN</sequence>
<dbReference type="HAMAP" id="MF_01411">
    <property type="entry name" value="LPS_assembly_LptD"/>
    <property type="match status" value="1"/>
</dbReference>
<dbReference type="GO" id="GO:0015920">
    <property type="term" value="P:lipopolysaccharide transport"/>
    <property type="evidence" value="ECO:0007669"/>
    <property type="project" value="InterPro"/>
</dbReference>
<reference evidence="2" key="1">
    <citation type="submission" date="2018-06" db="EMBL/GenBank/DDBJ databases">
        <authorList>
            <person name="Zhirakovskaya E."/>
        </authorList>
    </citation>
    <scope>NUCLEOTIDE SEQUENCE</scope>
</reference>
<dbReference type="InterPro" id="IPR007543">
    <property type="entry name" value="LptD_C"/>
</dbReference>
<dbReference type="EMBL" id="UOEO01000040">
    <property type="protein sequence ID" value="VAW15918.1"/>
    <property type="molecule type" value="Genomic_DNA"/>
</dbReference>
<dbReference type="GO" id="GO:1990351">
    <property type="term" value="C:transporter complex"/>
    <property type="evidence" value="ECO:0007669"/>
    <property type="project" value="TreeGrafter"/>
</dbReference>
<name>A0A3B0TD54_9ZZZZ</name>
<dbReference type="GO" id="GO:0009279">
    <property type="term" value="C:cell outer membrane"/>
    <property type="evidence" value="ECO:0007669"/>
    <property type="project" value="InterPro"/>
</dbReference>
<dbReference type="Pfam" id="PF04453">
    <property type="entry name" value="LptD"/>
    <property type="match status" value="1"/>
</dbReference>
<gene>
    <name evidence="2" type="ORF">MNBD_ALPHA12-976</name>
</gene>
<dbReference type="InterPro" id="IPR050218">
    <property type="entry name" value="LptD"/>
</dbReference>
<dbReference type="Gene3D" id="2.60.450.10">
    <property type="entry name" value="Lipopolysaccharide (LPS) transport protein A like domain"/>
    <property type="match status" value="1"/>
</dbReference>